<dbReference type="AlphaFoldDB" id="A0A1J1IPL5"/>
<sequence>MKLTPKTIAMNIRRTCGKTLSHVSTSFENRFNIRPSGVTSKNVIGKRRTALSKIECIPFAAAIVPSENVSDTMNCATTEKIQIIAQCSREEKI</sequence>
<evidence type="ECO:0000313" key="2">
    <source>
        <dbReference type="Proteomes" id="UP000183832"/>
    </source>
</evidence>
<name>A0A1J1IPL5_9DIPT</name>
<reference evidence="1 2" key="1">
    <citation type="submission" date="2015-04" db="EMBL/GenBank/DDBJ databases">
        <authorList>
            <person name="Syromyatnikov M.Y."/>
            <person name="Popov V.N."/>
        </authorList>
    </citation>
    <scope>NUCLEOTIDE SEQUENCE [LARGE SCALE GENOMIC DNA]</scope>
</reference>
<gene>
    <name evidence="1" type="ORF">CLUMA_CG013704</name>
</gene>
<protein>
    <submittedName>
        <fullName evidence="1">CLUMA_CG013704, isoform A</fullName>
    </submittedName>
</protein>
<dbReference type="Proteomes" id="UP000183832">
    <property type="component" value="Unassembled WGS sequence"/>
</dbReference>
<dbReference type="EMBL" id="CVRI01000054">
    <property type="protein sequence ID" value="CRL00441.1"/>
    <property type="molecule type" value="Genomic_DNA"/>
</dbReference>
<keyword evidence="2" id="KW-1185">Reference proteome</keyword>
<dbReference type="OrthoDB" id="10539879at2759"/>
<accession>A0A1J1IPL5</accession>
<proteinExistence type="predicted"/>
<evidence type="ECO:0000313" key="1">
    <source>
        <dbReference type="EMBL" id="CRL00441.1"/>
    </source>
</evidence>
<organism evidence="1 2">
    <name type="scientific">Clunio marinus</name>
    <dbReference type="NCBI Taxonomy" id="568069"/>
    <lineage>
        <taxon>Eukaryota</taxon>
        <taxon>Metazoa</taxon>
        <taxon>Ecdysozoa</taxon>
        <taxon>Arthropoda</taxon>
        <taxon>Hexapoda</taxon>
        <taxon>Insecta</taxon>
        <taxon>Pterygota</taxon>
        <taxon>Neoptera</taxon>
        <taxon>Endopterygota</taxon>
        <taxon>Diptera</taxon>
        <taxon>Nematocera</taxon>
        <taxon>Chironomoidea</taxon>
        <taxon>Chironomidae</taxon>
        <taxon>Clunio</taxon>
    </lineage>
</organism>